<proteinExistence type="predicted"/>
<dbReference type="Pfam" id="PF00535">
    <property type="entry name" value="Glycos_transf_2"/>
    <property type="match status" value="1"/>
</dbReference>
<feature type="non-terminal residue" evidence="5">
    <location>
        <position position="453"/>
    </location>
</feature>
<dbReference type="AlphaFoldDB" id="A0A0L7LR17"/>
<dbReference type="SUPFAM" id="SSF53448">
    <property type="entry name" value="Nucleotide-diphospho-sugar transferases"/>
    <property type="match status" value="1"/>
</dbReference>
<dbReference type="GO" id="GO:0004653">
    <property type="term" value="F:polypeptide N-acetylgalactosaminyltransferase activity"/>
    <property type="evidence" value="ECO:0007669"/>
    <property type="project" value="TreeGrafter"/>
</dbReference>
<evidence type="ECO:0000256" key="1">
    <source>
        <dbReference type="ARBA" id="ARBA00023157"/>
    </source>
</evidence>
<feature type="domain" description="Glycosyltransferase 2-like" evidence="4">
    <location>
        <begin position="201"/>
        <end position="253"/>
    </location>
</feature>
<dbReference type="STRING" id="104452.A0A0L7LR17"/>
<protein>
    <submittedName>
        <fullName evidence="5">Putative N-acetylgalactosaminyltransferase</fullName>
    </submittedName>
</protein>
<keyword evidence="1" id="KW-1015">Disulfide bond</keyword>
<keyword evidence="5" id="KW-0808">Transferase</keyword>
<keyword evidence="3" id="KW-0812">Transmembrane</keyword>
<comment type="caution">
    <text evidence="5">The sequence shown here is derived from an EMBL/GenBank/DDBJ whole genome shotgun (WGS) entry which is preliminary data.</text>
</comment>
<reference evidence="5 6" key="1">
    <citation type="journal article" date="2015" name="Genome Biol. Evol.">
        <title>The genome of winter moth (Operophtera brumata) provides a genomic perspective on sexual dimorphism and phenology.</title>
        <authorList>
            <person name="Derks M.F."/>
            <person name="Smit S."/>
            <person name="Salis L."/>
            <person name="Schijlen E."/>
            <person name="Bossers A."/>
            <person name="Mateman C."/>
            <person name="Pijl A.S."/>
            <person name="de Ridder D."/>
            <person name="Groenen M.A."/>
            <person name="Visser M.E."/>
            <person name="Megens H.J."/>
        </authorList>
    </citation>
    <scope>NUCLEOTIDE SEQUENCE [LARGE SCALE GENOMIC DNA]</scope>
    <source>
        <strain evidence="5">WM2013NL</strain>
        <tissue evidence="5">Head and thorax</tissue>
    </source>
</reference>
<evidence type="ECO:0000256" key="2">
    <source>
        <dbReference type="SAM" id="Coils"/>
    </source>
</evidence>
<dbReference type="InterPro" id="IPR001173">
    <property type="entry name" value="Glyco_trans_2-like"/>
</dbReference>
<evidence type="ECO:0000259" key="4">
    <source>
        <dbReference type="Pfam" id="PF00535"/>
    </source>
</evidence>
<keyword evidence="3" id="KW-1133">Transmembrane helix</keyword>
<dbReference type="GO" id="GO:0006493">
    <property type="term" value="P:protein O-linked glycosylation"/>
    <property type="evidence" value="ECO:0007669"/>
    <property type="project" value="TreeGrafter"/>
</dbReference>
<keyword evidence="3" id="KW-0472">Membrane</keyword>
<organism evidence="5 6">
    <name type="scientific">Operophtera brumata</name>
    <name type="common">Winter moth</name>
    <name type="synonym">Phalaena brumata</name>
    <dbReference type="NCBI Taxonomy" id="104452"/>
    <lineage>
        <taxon>Eukaryota</taxon>
        <taxon>Metazoa</taxon>
        <taxon>Ecdysozoa</taxon>
        <taxon>Arthropoda</taxon>
        <taxon>Hexapoda</taxon>
        <taxon>Insecta</taxon>
        <taxon>Pterygota</taxon>
        <taxon>Neoptera</taxon>
        <taxon>Endopterygota</taxon>
        <taxon>Lepidoptera</taxon>
        <taxon>Glossata</taxon>
        <taxon>Ditrysia</taxon>
        <taxon>Geometroidea</taxon>
        <taxon>Geometridae</taxon>
        <taxon>Larentiinae</taxon>
        <taxon>Operophtera</taxon>
    </lineage>
</organism>
<dbReference type="PANTHER" id="PTHR11675:SF63">
    <property type="entry name" value="POLYPEPTIDE N-ACETYLGALACTOSAMINYLTRANSFERASE"/>
    <property type="match status" value="1"/>
</dbReference>
<accession>A0A0L7LR17</accession>
<dbReference type="GO" id="GO:0005794">
    <property type="term" value="C:Golgi apparatus"/>
    <property type="evidence" value="ECO:0007669"/>
    <property type="project" value="TreeGrafter"/>
</dbReference>
<name>A0A0L7LR17_OPEBR</name>
<gene>
    <name evidence="5" type="ORF">OBRU01_03760</name>
</gene>
<keyword evidence="6" id="KW-1185">Reference proteome</keyword>
<evidence type="ECO:0000313" key="6">
    <source>
        <dbReference type="Proteomes" id="UP000037510"/>
    </source>
</evidence>
<dbReference type="PANTHER" id="PTHR11675">
    <property type="entry name" value="N-ACETYLGALACTOSAMINYLTRANSFERASE"/>
    <property type="match status" value="1"/>
</dbReference>
<feature type="transmembrane region" description="Helical" evidence="3">
    <location>
        <begin position="7"/>
        <end position="29"/>
    </location>
</feature>
<feature type="coiled-coil region" evidence="2">
    <location>
        <begin position="239"/>
        <end position="266"/>
    </location>
</feature>
<dbReference type="Proteomes" id="UP000037510">
    <property type="component" value="Unassembled WGS sequence"/>
</dbReference>
<keyword evidence="2" id="KW-0175">Coiled coil</keyword>
<evidence type="ECO:0000256" key="3">
    <source>
        <dbReference type="SAM" id="Phobius"/>
    </source>
</evidence>
<dbReference type="Gene3D" id="3.90.550.10">
    <property type="entry name" value="Spore Coat Polysaccharide Biosynthesis Protein SpsA, Chain A"/>
    <property type="match status" value="3"/>
</dbReference>
<sequence length="453" mass="52649">MGRLNNSFLWGIIFASATWSISLYLYWLLNMSGQLLAMFKTSMKTHNIIFIGQTPNHKGETFHYHLADTVAKNHIKNNDKSIAALEGKDLLNDSTRVEDKYNSKMWKYRRNQAEYQRKMQLKEKYANNLGVKMPADLGKSFENNVGLIHNADDIRIRDKGYNLHAFNTLISQRIGNHRGLPDTRYKLCRSQVFQPKLPKTSIIICFYNEHFETLMRSIHSILDRTDQQHLKEIILVDDYSDLENLHDDVQKAINELNNKIHKEDEMIETNNIDGDNMMDYINDDNNLEKKTTDKNYGKFSKYGMNIRLLRTSKREGLIRARIYGADNSVGSVNNEDLVKPIRSPTMAGGLFAIYREYFNYIGKYDPGMNVWGGENLEISFRDRVISQNPSAAHVSIGDITERKELRQKLHCKPFKWYLTNVYPELEEEQDTAAKKKMAALNDGDKNKFQPWHS</sequence>
<evidence type="ECO:0000313" key="5">
    <source>
        <dbReference type="EMBL" id="KOB77631.1"/>
    </source>
</evidence>
<dbReference type="EMBL" id="JTDY01000340">
    <property type="protein sequence ID" value="KOB77631.1"/>
    <property type="molecule type" value="Genomic_DNA"/>
</dbReference>
<dbReference type="InterPro" id="IPR029044">
    <property type="entry name" value="Nucleotide-diphossugar_trans"/>
</dbReference>